<accession>A0A8J6TPT0</accession>
<keyword evidence="1" id="KW-0472">Membrane</keyword>
<feature type="transmembrane region" description="Helical" evidence="1">
    <location>
        <begin position="9"/>
        <end position="28"/>
    </location>
</feature>
<keyword evidence="1" id="KW-0812">Transmembrane</keyword>
<reference evidence="2 3" key="1">
    <citation type="submission" date="2020-08" db="EMBL/GenBank/DDBJ databases">
        <title>Bridging the membrane lipid divide: bacteria of the FCB group superphylum have the potential to synthesize archaeal ether lipids.</title>
        <authorList>
            <person name="Villanueva L."/>
            <person name="Von Meijenfeldt F.A.B."/>
            <person name="Westbye A.B."/>
            <person name="Yadav S."/>
            <person name="Hopmans E.C."/>
            <person name="Dutilh B.E."/>
            <person name="Sinninghe Damste J.S."/>
        </authorList>
    </citation>
    <scope>NUCLEOTIDE SEQUENCE [LARGE SCALE GENOMIC DNA]</scope>
    <source>
        <strain evidence="2">NIOZ-UU17</strain>
    </source>
</reference>
<sequence>MKNIIRQMIGFSFGIFYVFMIWYLSIFMEKEKALQIIGHHITRLAKGSLRYWVPYIRDASEFDLLRSKMKKNLRFWSPLFDVSVVKDDQNTFKVHVHNCPFCEAFIKLGRPELAPYVCEGDWEKAKSNKNKWLFDRKHQIGTGDSFCDHTYKRIVGP</sequence>
<evidence type="ECO:0000313" key="3">
    <source>
        <dbReference type="Proteomes" id="UP000605201"/>
    </source>
</evidence>
<gene>
    <name evidence="2" type="ORF">H8D96_03005</name>
</gene>
<evidence type="ECO:0000256" key="1">
    <source>
        <dbReference type="SAM" id="Phobius"/>
    </source>
</evidence>
<evidence type="ECO:0000313" key="2">
    <source>
        <dbReference type="EMBL" id="MBC8430867.1"/>
    </source>
</evidence>
<organism evidence="2 3">
    <name type="scientific">Candidatus Desulfatibia vada</name>
    <dbReference type="NCBI Taxonomy" id="2841696"/>
    <lineage>
        <taxon>Bacteria</taxon>
        <taxon>Pseudomonadati</taxon>
        <taxon>Thermodesulfobacteriota</taxon>
        <taxon>Desulfobacteria</taxon>
        <taxon>Desulfobacterales</taxon>
        <taxon>Desulfobacterales incertae sedis</taxon>
        <taxon>Candidatus Desulfatibia</taxon>
    </lineage>
</organism>
<dbReference type="GO" id="GO:0016787">
    <property type="term" value="F:hydrolase activity"/>
    <property type="evidence" value="ECO:0007669"/>
    <property type="project" value="UniProtKB-KW"/>
</dbReference>
<keyword evidence="1" id="KW-1133">Transmembrane helix</keyword>
<comment type="caution">
    <text evidence="2">The sequence shown here is derived from an EMBL/GenBank/DDBJ whole genome shotgun (WGS) entry which is preliminary data.</text>
</comment>
<dbReference type="AlphaFoldDB" id="A0A8J6TPT0"/>
<dbReference type="Pfam" id="PF14196">
    <property type="entry name" value="ATC_hydrolase"/>
    <property type="match status" value="1"/>
</dbReference>
<keyword evidence="2" id="KW-0378">Hydrolase</keyword>
<dbReference type="EMBL" id="JACNIG010000090">
    <property type="protein sequence ID" value="MBC8430867.1"/>
    <property type="molecule type" value="Genomic_DNA"/>
</dbReference>
<dbReference type="InterPro" id="IPR026002">
    <property type="entry name" value="ATC_hydrolase-like"/>
</dbReference>
<protein>
    <submittedName>
        <fullName evidence="2">L-2-amino-thiazoline-4-carboxylic acid hydrolase</fullName>
    </submittedName>
</protein>
<name>A0A8J6TPT0_9BACT</name>
<dbReference type="Proteomes" id="UP000605201">
    <property type="component" value="Unassembled WGS sequence"/>
</dbReference>
<proteinExistence type="predicted"/>